<protein>
    <submittedName>
        <fullName evidence="2">Uncharacterized protein</fullName>
    </submittedName>
</protein>
<reference evidence="2 3" key="1">
    <citation type="journal article" date="2019" name="Int. J. Syst. Evol. Microbiol.">
        <title>The Global Catalogue of Microorganisms (GCM) 10K type strain sequencing project: providing services to taxonomists for standard genome sequencing and annotation.</title>
        <authorList>
            <consortium name="The Broad Institute Genomics Platform"/>
            <consortium name="The Broad Institute Genome Sequencing Center for Infectious Disease"/>
            <person name="Wu L."/>
            <person name="Ma J."/>
        </authorList>
    </citation>
    <scope>NUCLEOTIDE SEQUENCE [LARGE SCALE GENOMIC DNA]</scope>
    <source>
        <strain evidence="2 3">JCM 6305</strain>
    </source>
</reference>
<keyword evidence="3" id="KW-1185">Reference proteome</keyword>
<organism evidence="2 3">
    <name type="scientific">Streptomyces macrosporus</name>
    <dbReference type="NCBI Taxonomy" id="44032"/>
    <lineage>
        <taxon>Bacteria</taxon>
        <taxon>Bacillati</taxon>
        <taxon>Actinomycetota</taxon>
        <taxon>Actinomycetes</taxon>
        <taxon>Kitasatosporales</taxon>
        <taxon>Streptomycetaceae</taxon>
        <taxon>Streptomyces</taxon>
    </lineage>
</organism>
<sequence>MVTTNVNGDRSNGGWDDPIGIFTDPLEAKFRRRSATWPPVTGRARSAPRVRPQRPPG</sequence>
<proteinExistence type="predicted"/>
<feature type="region of interest" description="Disordered" evidence="1">
    <location>
        <begin position="1"/>
        <end position="20"/>
    </location>
</feature>
<evidence type="ECO:0000256" key="1">
    <source>
        <dbReference type="SAM" id="MobiDB-lite"/>
    </source>
</evidence>
<feature type="compositionally biased region" description="Basic residues" evidence="1">
    <location>
        <begin position="46"/>
        <end position="57"/>
    </location>
</feature>
<dbReference type="EMBL" id="BAAASZ010000035">
    <property type="protein sequence ID" value="GAA2459813.1"/>
    <property type="molecule type" value="Genomic_DNA"/>
</dbReference>
<accession>A0ABN3KH96</accession>
<feature type="region of interest" description="Disordered" evidence="1">
    <location>
        <begin position="33"/>
        <end position="57"/>
    </location>
</feature>
<dbReference type="Proteomes" id="UP001501638">
    <property type="component" value="Unassembled WGS sequence"/>
</dbReference>
<feature type="compositionally biased region" description="Polar residues" evidence="1">
    <location>
        <begin position="1"/>
        <end position="10"/>
    </location>
</feature>
<evidence type="ECO:0000313" key="3">
    <source>
        <dbReference type="Proteomes" id="UP001501638"/>
    </source>
</evidence>
<comment type="caution">
    <text evidence="2">The sequence shown here is derived from an EMBL/GenBank/DDBJ whole genome shotgun (WGS) entry which is preliminary data.</text>
</comment>
<name>A0ABN3KH96_9ACTN</name>
<gene>
    <name evidence="2" type="ORF">GCM10010405_50050</name>
</gene>
<evidence type="ECO:0000313" key="2">
    <source>
        <dbReference type="EMBL" id="GAA2459813.1"/>
    </source>
</evidence>